<gene>
    <name evidence="3" type="ORF">EOD43_00905</name>
</gene>
<proteinExistence type="predicted"/>
<dbReference type="InterPro" id="IPR006311">
    <property type="entry name" value="TAT_signal"/>
</dbReference>
<dbReference type="CDD" id="cd16027">
    <property type="entry name" value="SGSH"/>
    <property type="match status" value="1"/>
</dbReference>
<dbReference type="OrthoDB" id="9803751at2"/>
<dbReference type="EMBL" id="SACN01000001">
    <property type="protein sequence ID" value="RVT92522.1"/>
    <property type="molecule type" value="Genomic_DNA"/>
</dbReference>
<feature type="domain" description="Sulfatase N-terminal" evidence="2">
    <location>
        <begin position="29"/>
        <end position="296"/>
    </location>
</feature>
<dbReference type="AlphaFoldDB" id="A0A437M4D7"/>
<reference evidence="3 4" key="1">
    <citation type="submission" date="2019-01" db="EMBL/GenBank/DDBJ databases">
        <authorList>
            <person name="Chen W.-M."/>
        </authorList>
    </citation>
    <scope>NUCLEOTIDE SEQUENCE [LARGE SCALE GENOMIC DNA]</scope>
    <source>
        <strain evidence="3 4">CCP-7</strain>
    </source>
</reference>
<organism evidence="3 4">
    <name type="scientific">Sphingomonas crocodyli</name>
    <dbReference type="NCBI Taxonomy" id="1979270"/>
    <lineage>
        <taxon>Bacteria</taxon>
        <taxon>Pseudomonadati</taxon>
        <taxon>Pseudomonadota</taxon>
        <taxon>Alphaproteobacteria</taxon>
        <taxon>Sphingomonadales</taxon>
        <taxon>Sphingomonadaceae</taxon>
        <taxon>Sphingomonas</taxon>
    </lineage>
</organism>
<evidence type="ECO:0000313" key="3">
    <source>
        <dbReference type="EMBL" id="RVT92522.1"/>
    </source>
</evidence>
<name>A0A437M4D7_9SPHN</name>
<dbReference type="InterPro" id="IPR052701">
    <property type="entry name" value="GAG_Ulvan_Degrading_Sulfatases"/>
</dbReference>
<dbReference type="InterPro" id="IPR000917">
    <property type="entry name" value="Sulfatase_N"/>
</dbReference>
<dbReference type="InterPro" id="IPR017850">
    <property type="entry name" value="Alkaline_phosphatase_core_sf"/>
</dbReference>
<evidence type="ECO:0000256" key="1">
    <source>
        <dbReference type="SAM" id="MobiDB-lite"/>
    </source>
</evidence>
<evidence type="ECO:0000313" key="4">
    <source>
        <dbReference type="Proteomes" id="UP000282971"/>
    </source>
</evidence>
<comment type="caution">
    <text evidence="3">The sequence shown here is derived from an EMBL/GenBank/DDBJ whole genome shotgun (WGS) entry which is preliminary data.</text>
</comment>
<dbReference type="PROSITE" id="PS51318">
    <property type="entry name" value="TAT"/>
    <property type="match status" value="1"/>
</dbReference>
<dbReference type="SUPFAM" id="SSF53649">
    <property type="entry name" value="Alkaline phosphatase-like"/>
    <property type="match status" value="1"/>
</dbReference>
<dbReference type="Gene3D" id="3.40.720.10">
    <property type="entry name" value="Alkaline Phosphatase, subunit A"/>
    <property type="match status" value="1"/>
</dbReference>
<evidence type="ECO:0000259" key="2">
    <source>
        <dbReference type="Pfam" id="PF00884"/>
    </source>
</evidence>
<sequence length="488" mass="53169">MTISRRHLLGAAAATAAVSRLGAAPQRRPNILLILADDWSWQPEDDKDRLIDHLPTFARLQREGTTFRNAFSASPSCTASRGGILTGQYPWRLAEGANLASILPRRFKVYPDALEGAGYHVGYARKGWAPGQIDPARRTRNPAGKSYEDFDAFLAARAKDAPFAFWFGSHDPHRPYVKGAGVAAGGDPKAVTVPPYLPDTPVVRSDIVDYRYEIERLDREAGALLAKLEAMGELDNTIVVMTGDNGWPFPRGKATLYDAGWHVPLAIRGPGVRAGAVSEVPVSLIDLAPTFLGAAGLPAPAETTGRDLLPLLSGRGKFGRDHVLGSMERHMDGRTHPGEGYPMRAYRTARHLYIRNFRPDRWPAGDPSGRPRDRAEIEAGSYAGFADIDGGPTKAELILRQDEAAVHPAFERATGRRPAEELFDIVADPWCLTNLAADPKHRALVRSFAAKLDAELRASGDPRALGNGDVFDDYPSYSDPGFGRPKEI</sequence>
<dbReference type="Pfam" id="PF00884">
    <property type="entry name" value="Sulfatase"/>
    <property type="match status" value="1"/>
</dbReference>
<accession>A0A437M4D7</accession>
<feature type="region of interest" description="Disordered" evidence="1">
    <location>
        <begin position="464"/>
        <end position="488"/>
    </location>
</feature>
<dbReference type="PANTHER" id="PTHR43751:SF1">
    <property type="entry name" value="SULFATASE ATSG-RELATED"/>
    <property type="match status" value="1"/>
</dbReference>
<keyword evidence="4" id="KW-1185">Reference proteome</keyword>
<dbReference type="RefSeq" id="WP_127740207.1">
    <property type="nucleotide sequence ID" value="NZ_SACN01000001.1"/>
</dbReference>
<protein>
    <recommendedName>
        <fullName evidence="2">Sulfatase N-terminal domain-containing protein</fullName>
    </recommendedName>
</protein>
<dbReference type="Proteomes" id="UP000282971">
    <property type="component" value="Unassembled WGS sequence"/>
</dbReference>
<dbReference type="PANTHER" id="PTHR43751">
    <property type="entry name" value="SULFATASE"/>
    <property type="match status" value="1"/>
</dbReference>